<evidence type="ECO:0000313" key="1">
    <source>
        <dbReference type="EMBL" id="CAH1430933.1"/>
    </source>
</evidence>
<sequence length="166" mass="19240">MVKDGFARFSSLCRILLVSRIRPCLLFSHLGRPLPLCAMTILDLASNTGVPQRDRSSKVVRRHRFRHRCSRKGDIRTNNLKPEGQRSIIQLRAPKTLSFHWLNCEWKENKYRSGRERREIDAAFSLVKVDLQNSQNELATLEQQKSGDKMLKLVDDMWSISSTMSI</sequence>
<dbReference type="Proteomes" id="UP001157418">
    <property type="component" value="Unassembled WGS sequence"/>
</dbReference>
<protein>
    <submittedName>
        <fullName evidence="1">Uncharacterized protein</fullName>
    </submittedName>
</protein>
<proteinExistence type="predicted"/>
<dbReference type="EMBL" id="CAKMRJ010003334">
    <property type="protein sequence ID" value="CAH1430933.1"/>
    <property type="molecule type" value="Genomic_DNA"/>
</dbReference>
<accession>A0AAU9NBU2</accession>
<name>A0AAU9NBU2_9ASTR</name>
<dbReference type="AlphaFoldDB" id="A0AAU9NBU2"/>
<organism evidence="1 2">
    <name type="scientific">Lactuca virosa</name>
    <dbReference type="NCBI Taxonomy" id="75947"/>
    <lineage>
        <taxon>Eukaryota</taxon>
        <taxon>Viridiplantae</taxon>
        <taxon>Streptophyta</taxon>
        <taxon>Embryophyta</taxon>
        <taxon>Tracheophyta</taxon>
        <taxon>Spermatophyta</taxon>
        <taxon>Magnoliopsida</taxon>
        <taxon>eudicotyledons</taxon>
        <taxon>Gunneridae</taxon>
        <taxon>Pentapetalae</taxon>
        <taxon>asterids</taxon>
        <taxon>campanulids</taxon>
        <taxon>Asterales</taxon>
        <taxon>Asteraceae</taxon>
        <taxon>Cichorioideae</taxon>
        <taxon>Cichorieae</taxon>
        <taxon>Lactucinae</taxon>
        <taxon>Lactuca</taxon>
    </lineage>
</organism>
<keyword evidence="2" id="KW-1185">Reference proteome</keyword>
<gene>
    <name evidence="1" type="ORF">LVIROSA_LOCUS17673</name>
</gene>
<evidence type="ECO:0000313" key="2">
    <source>
        <dbReference type="Proteomes" id="UP001157418"/>
    </source>
</evidence>
<reference evidence="1 2" key="1">
    <citation type="submission" date="2022-01" db="EMBL/GenBank/DDBJ databases">
        <authorList>
            <person name="Xiong W."/>
            <person name="Schranz E."/>
        </authorList>
    </citation>
    <scope>NUCLEOTIDE SEQUENCE [LARGE SCALE GENOMIC DNA]</scope>
</reference>
<comment type="caution">
    <text evidence="1">The sequence shown here is derived from an EMBL/GenBank/DDBJ whole genome shotgun (WGS) entry which is preliminary data.</text>
</comment>